<dbReference type="InterPro" id="IPR003838">
    <property type="entry name" value="ABC3_permease_C"/>
</dbReference>
<dbReference type="GO" id="GO:0005886">
    <property type="term" value="C:plasma membrane"/>
    <property type="evidence" value="ECO:0007669"/>
    <property type="project" value="UniProtKB-SubCell"/>
</dbReference>
<keyword evidence="5 7" id="KW-0472">Membrane</keyword>
<dbReference type="Pfam" id="PF12704">
    <property type="entry name" value="MacB_PCD"/>
    <property type="match status" value="1"/>
</dbReference>
<evidence type="ECO:0000256" key="5">
    <source>
        <dbReference type="ARBA" id="ARBA00023136"/>
    </source>
</evidence>
<keyword evidence="4 7" id="KW-1133">Transmembrane helix</keyword>
<keyword evidence="11" id="KW-1185">Reference proteome</keyword>
<sequence length="379" mass="39421">MTSFGLLRRNTWRKPARTLLMMLSVAVAFLIYGLGQGFLAGSQGSGGADESRLVVQSRAGRTQPLPVADVARIAAMPGVAAVAASARIRGFVETEKNVAVASAVDPAAMAGIMGAELGLTPTLLAGLDGARDRVLVGRALMTAQGWRIGQRIALTPFQVARADGAPWSFEIAGIFEGTRPDTDTYFMIARYDYVNAARARDRDSVDGLLVLPRPGTSPGALAARIDAAFASSAVPTRTQSEKAFLEAMIRQIADFGLIVTLVTAAAFVTILMIVANTMAFAVRERTFEIGVLKVLGFSAGRVVALVLGETLFVFLVGGLAGLALAEVASLLAGADLGLALPTGVLVRALGVLVGLALIAGLVPAGLTLRMLPAHALRSR</sequence>
<evidence type="ECO:0000256" key="6">
    <source>
        <dbReference type="ARBA" id="ARBA00038076"/>
    </source>
</evidence>
<keyword evidence="3 7" id="KW-0812">Transmembrane</keyword>
<gene>
    <name evidence="10" type="ORF">F0357_16125</name>
</gene>
<feature type="transmembrane region" description="Helical" evidence="7">
    <location>
        <begin position="302"/>
        <end position="324"/>
    </location>
</feature>
<dbReference type="GO" id="GO:0022857">
    <property type="term" value="F:transmembrane transporter activity"/>
    <property type="evidence" value="ECO:0007669"/>
    <property type="project" value="TreeGrafter"/>
</dbReference>
<dbReference type="Pfam" id="PF02687">
    <property type="entry name" value="FtsX"/>
    <property type="match status" value="1"/>
</dbReference>
<dbReference type="InterPro" id="IPR025857">
    <property type="entry name" value="MacB_PCD"/>
</dbReference>
<dbReference type="AlphaFoldDB" id="A0A6A7Y922"/>
<feature type="domain" description="ABC3 transporter permease C-terminal" evidence="8">
    <location>
        <begin position="263"/>
        <end position="370"/>
    </location>
</feature>
<dbReference type="PANTHER" id="PTHR30572:SF4">
    <property type="entry name" value="ABC TRANSPORTER PERMEASE YTRF"/>
    <property type="match status" value="1"/>
</dbReference>
<evidence type="ECO:0000256" key="3">
    <source>
        <dbReference type="ARBA" id="ARBA00022692"/>
    </source>
</evidence>
<comment type="caution">
    <text evidence="10">The sequence shown here is derived from an EMBL/GenBank/DDBJ whole genome shotgun (WGS) entry which is preliminary data.</text>
</comment>
<keyword evidence="2" id="KW-1003">Cell membrane</keyword>
<dbReference type="RefSeq" id="WP_153484279.1">
    <property type="nucleotide sequence ID" value="NZ_VWNA01000001.1"/>
</dbReference>
<organism evidence="10 11">
    <name type="scientific">Segnochrobactrum spirostomi</name>
    <dbReference type="NCBI Taxonomy" id="2608987"/>
    <lineage>
        <taxon>Bacteria</taxon>
        <taxon>Pseudomonadati</taxon>
        <taxon>Pseudomonadota</taxon>
        <taxon>Alphaproteobacteria</taxon>
        <taxon>Hyphomicrobiales</taxon>
        <taxon>Segnochrobactraceae</taxon>
        <taxon>Segnochrobactrum</taxon>
    </lineage>
</organism>
<dbReference type="PANTHER" id="PTHR30572">
    <property type="entry name" value="MEMBRANE COMPONENT OF TRANSPORTER-RELATED"/>
    <property type="match status" value="1"/>
</dbReference>
<comment type="subcellular location">
    <subcellularLocation>
        <location evidence="1">Cell membrane</location>
        <topology evidence="1">Multi-pass membrane protein</topology>
    </subcellularLocation>
</comment>
<dbReference type="InterPro" id="IPR050250">
    <property type="entry name" value="Macrolide_Exporter_MacB"/>
</dbReference>
<evidence type="ECO:0000256" key="1">
    <source>
        <dbReference type="ARBA" id="ARBA00004651"/>
    </source>
</evidence>
<feature type="transmembrane region" description="Helical" evidence="7">
    <location>
        <begin position="255"/>
        <end position="282"/>
    </location>
</feature>
<protein>
    <submittedName>
        <fullName evidence="10">ABC transporter permease</fullName>
    </submittedName>
</protein>
<feature type="domain" description="MacB-like periplasmic core" evidence="9">
    <location>
        <begin position="19"/>
        <end position="227"/>
    </location>
</feature>
<evidence type="ECO:0000313" key="10">
    <source>
        <dbReference type="EMBL" id="MQT14142.1"/>
    </source>
</evidence>
<evidence type="ECO:0000256" key="2">
    <source>
        <dbReference type="ARBA" id="ARBA00022475"/>
    </source>
</evidence>
<evidence type="ECO:0000313" key="11">
    <source>
        <dbReference type="Proteomes" id="UP000332515"/>
    </source>
</evidence>
<evidence type="ECO:0000259" key="9">
    <source>
        <dbReference type="Pfam" id="PF12704"/>
    </source>
</evidence>
<proteinExistence type="inferred from homology"/>
<evidence type="ECO:0000256" key="7">
    <source>
        <dbReference type="SAM" id="Phobius"/>
    </source>
</evidence>
<name>A0A6A7Y922_9HYPH</name>
<feature type="transmembrane region" description="Helical" evidence="7">
    <location>
        <begin position="344"/>
        <end position="371"/>
    </location>
</feature>
<evidence type="ECO:0000256" key="4">
    <source>
        <dbReference type="ARBA" id="ARBA00022989"/>
    </source>
</evidence>
<reference evidence="10 11" key="1">
    <citation type="submission" date="2019-09" db="EMBL/GenBank/DDBJ databases">
        <title>Segnochrobactrum spirostomi gen. nov., sp. nov., isolated from the ciliate Spirostomum cf. yagiui and description of a novel family, Segnochrobactraceae fam. nov. within the order Rhizobiales of the class Alphaproteobacteria.</title>
        <authorList>
            <person name="Akter S."/>
            <person name="Shazib S.U.A."/>
            <person name="Shin M.K."/>
        </authorList>
    </citation>
    <scope>NUCLEOTIDE SEQUENCE [LARGE SCALE GENOMIC DNA]</scope>
    <source>
        <strain evidence="10 11">Sp-1</strain>
    </source>
</reference>
<evidence type="ECO:0000259" key="8">
    <source>
        <dbReference type="Pfam" id="PF02687"/>
    </source>
</evidence>
<dbReference type="Proteomes" id="UP000332515">
    <property type="component" value="Unassembled WGS sequence"/>
</dbReference>
<accession>A0A6A7Y922</accession>
<dbReference type="EMBL" id="VWNA01000001">
    <property type="protein sequence ID" value="MQT14142.1"/>
    <property type="molecule type" value="Genomic_DNA"/>
</dbReference>
<comment type="similarity">
    <text evidence="6">Belongs to the ABC-4 integral membrane protein family.</text>
</comment>